<protein>
    <submittedName>
        <fullName evidence="1">Nucleotide kinase</fullName>
    </submittedName>
</protein>
<organism evidence="1 2">
    <name type="scientific">Holotrichia oblita</name>
    <name type="common">Chafer beetle</name>
    <dbReference type="NCBI Taxonomy" id="644536"/>
    <lineage>
        <taxon>Eukaryota</taxon>
        <taxon>Metazoa</taxon>
        <taxon>Ecdysozoa</taxon>
        <taxon>Arthropoda</taxon>
        <taxon>Hexapoda</taxon>
        <taxon>Insecta</taxon>
        <taxon>Pterygota</taxon>
        <taxon>Neoptera</taxon>
        <taxon>Endopterygota</taxon>
        <taxon>Coleoptera</taxon>
        <taxon>Polyphaga</taxon>
        <taxon>Scarabaeiformia</taxon>
        <taxon>Scarabaeidae</taxon>
        <taxon>Melolonthinae</taxon>
        <taxon>Holotrichia</taxon>
    </lineage>
</organism>
<evidence type="ECO:0000313" key="2">
    <source>
        <dbReference type="Proteomes" id="UP001056778"/>
    </source>
</evidence>
<dbReference type="Proteomes" id="UP001056778">
    <property type="component" value="Chromosome 3"/>
</dbReference>
<name>A0ACB9TGZ4_HOLOL</name>
<gene>
    <name evidence="1" type="ORF">MML48_3g00009419</name>
</gene>
<keyword evidence="2" id="KW-1185">Reference proteome</keyword>
<reference evidence="1" key="1">
    <citation type="submission" date="2022-04" db="EMBL/GenBank/DDBJ databases">
        <title>Chromosome-scale genome assembly of Holotrichia oblita Faldermann.</title>
        <authorList>
            <person name="Rongchong L."/>
        </authorList>
    </citation>
    <scope>NUCLEOTIDE SEQUENCE</scope>
    <source>
        <strain evidence="1">81SQS9</strain>
    </source>
</reference>
<dbReference type="EMBL" id="CM043017">
    <property type="protein sequence ID" value="KAI4466146.1"/>
    <property type="molecule type" value="Genomic_DNA"/>
</dbReference>
<proteinExistence type="predicted"/>
<keyword evidence="1" id="KW-0418">Kinase</keyword>
<evidence type="ECO:0000313" key="1">
    <source>
        <dbReference type="EMBL" id="KAI4466146.1"/>
    </source>
</evidence>
<sequence length="142" mass="16324">MENGKRKLCSKCNPHLVERKVQVPIVCIIGQSGSGKGIQCDKIVAKYGFEHILTEYLASAEYKCRKRSKLFVNIDDETPITDSNLAEELKTEMFKHLNTAKGFAIDTFPNNIDQAKLFEHDIAPIDLIFFLMHLRMYYHTDQ</sequence>
<accession>A0ACB9TGZ4</accession>
<comment type="caution">
    <text evidence="1">The sequence shown here is derived from an EMBL/GenBank/DDBJ whole genome shotgun (WGS) entry which is preliminary data.</text>
</comment>
<keyword evidence="1" id="KW-0808">Transferase</keyword>